<dbReference type="Proteomes" id="UP000011081">
    <property type="component" value="Unassembled WGS sequence"/>
</dbReference>
<dbReference type="EMBL" id="GL877415">
    <property type="protein sequence ID" value="ELA47598.1"/>
    <property type="molecule type" value="Genomic_DNA"/>
</dbReference>
<protein>
    <submittedName>
        <fullName evidence="1">Uncharacterized protein</fullName>
    </submittedName>
</protein>
<evidence type="ECO:0000313" key="1">
    <source>
        <dbReference type="EMBL" id="ELA47598.1"/>
    </source>
</evidence>
<dbReference type="HOGENOM" id="CLU_2185950_0_0_1"/>
<sequence length="109" mass="12838">MRPPDNLNLTTDEFAEYLRNECKEYVRSQVLRIDEHKHAHLDDSIRSERVFFHTSYKNRLAPLTDRLARKHGVAMEIRNHDRYTECVHITGRVVAIEDVKSALKEHLGI</sequence>
<evidence type="ECO:0000313" key="2">
    <source>
        <dbReference type="Proteomes" id="UP000011081"/>
    </source>
</evidence>
<dbReference type="GeneID" id="19878804"/>
<gene>
    <name evidence="1" type="ORF">VCUG_00921</name>
</gene>
<dbReference type="InParanoid" id="L2GWB9"/>
<keyword evidence="2" id="KW-1185">Reference proteome</keyword>
<dbReference type="OMA" id="HNERIFF"/>
<name>L2GWB9_VAVCU</name>
<proteinExistence type="predicted"/>
<accession>L2GWB9</accession>
<organism evidence="1 2">
    <name type="scientific">Vavraia culicis (isolate floridensis)</name>
    <name type="common">Microsporidian parasite</name>
    <dbReference type="NCBI Taxonomy" id="948595"/>
    <lineage>
        <taxon>Eukaryota</taxon>
        <taxon>Fungi</taxon>
        <taxon>Fungi incertae sedis</taxon>
        <taxon>Microsporidia</taxon>
        <taxon>Pleistophoridae</taxon>
        <taxon>Vavraia</taxon>
    </lineage>
</organism>
<dbReference type="AlphaFoldDB" id="L2GWB9"/>
<dbReference type="OrthoDB" id="10310183at2759"/>
<dbReference type="VEuPathDB" id="MicrosporidiaDB:VCUG_00921"/>
<reference evidence="2" key="1">
    <citation type="submission" date="2011-03" db="EMBL/GenBank/DDBJ databases">
        <title>The genome sequence of Vavraia culicis strain floridensis.</title>
        <authorList>
            <consortium name="The Broad Institute Genome Sequencing Platform"/>
            <person name="Cuomo C."/>
            <person name="Becnel J."/>
            <person name="Sanscrainte N."/>
            <person name="Young S.K."/>
            <person name="Zeng Q."/>
            <person name="Gargeya S."/>
            <person name="Fitzgerald M."/>
            <person name="Haas B."/>
            <person name="Abouelleil A."/>
            <person name="Alvarado L."/>
            <person name="Arachchi H.M."/>
            <person name="Berlin A."/>
            <person name="Chapman S.B."/>
            <person name="Gearin G."/>
            <person name="Goldberg J."/>
            <person name="Griggs A."/>
            <person name="Gujja S."/>
            <person name="Hansen M."/>
            <person name="Heiman D."/>
            <person name="Howarth C."/>
            <person name="Larimer J."/>
            <person name="Lui A."/>
            <person name="MacDonald P.J.P."/>
            <person name="McCowen C."/>
            <person name="Montmayeur A."/>
            <person name="Murphy C."/>
            <person name="Neiman D."/>
            <person name="Pearson M."/>
            <person name="Priest M."/>
            <person name="Roberts A."/>
            <person name="Saif S."/>
            <person name="Shea T."/>
            <person name="Sisk P."/>
            <person name="Stolte C."/>
            <person name="Sykes S."/>
            <person name="Wortman J."/>
            <person name="Nusbaum C."/>
            <person name="Birren B."/>
        </authorList>
    </citation>
    <scope>NUCLEOTIDE SEQUENCE [LARGE SCALE GENOMIC DNA]</scope>
    <source>
        <strain evidence="2">floridensis</strain>
    </source>
</reference>
<dbReference type="RefSeq" id="XP_008073942.1">
    <property type="nucleotide sequence ID" value="XM_008075751.1"/>
</dbReference>